<evidence type="ECO:0000256" key="8">
    <source>
        <dbReference type="SAM" id="MobiDB-lite"/>
    </source>
</evidence>
<comment type="caution">
    <text evidence="10">The sequence shown here is derived from an EMBL/GenBank/DDBJ whole genome shotgun (WGS) entry which is preliminary data.</text>
</comment>
<keyword evidence="3" id="KW-0808">Transferase</keyword>
<keyword evidence="4 7" id="KW-0547">Nucleotide-binding</keyword>
<dbReference type="EMBL" id="JAGIQL010000060">
    <property type="protein sequence ID" value="MBP0459056.1"/>
    <property type="molecule type" value="Genomic_DNA"/>
</dbReference>
<feature type="binding site" evidence="7">
    <location>
        <position position="46"/>
    </location>
    <ligand>
        <name>ATP</name>
        <dbReference type="ChEBI" id="CHEBI:30616"/>
    </ligand>
</feature>
<dbReference type="GO" id="GO:0005524">
    <property type="term" value="F:ATP binding"/>
    <property type="evidence" value="ECO:0007669"/>
    <property type="project" value="UniProtKB-UniRule"/>
</dbReference>
<dbReference type="InterPro" id="IPR000719">
    <property type="entry name" value="Prot_kinase_dom"/>
</dbReference>
<keyword evidence="11" id="KW-1185">Reference proteome</keyword>
<evidence type="ECO:0000259" key="9">
    <source>
        <dbReference type="PROSITE" id="PS50011"/>
    </source>
</evidence>
<feature type="domain" description="Protein kinase" evidence="9">
    <location>
        <begin position="17"/>
        <end position="275"/>
    </location>
</feature>
<gene>
    <name evidence="10" type="ORF">JFN87_16315</name>
</gene>
<dbReference type="EC" id="2.7.11.1" evidence="1"/>
<dbReference type="Proteomes" id="UP000670475">
    <property type="component" value="Unassembled WGS sequence"/>
</dbReference>
<reference evidence="10" key="1">
    <citation type="submission" date="2021-03" db="EMBL/GenBank/DDBJ databases">
        <title>Whole genome sequence of Streptomyces bomunensis MMS17-BM035.</title>
        <authorList>
            <person name="Lee J.H."/>
        </authorList>
    </citation>
    <scope>NUCLEOTIDE SEQUENCE</scope>
    <source>
        <strain evidence="10">MMS17-BM035</strain>
    </source>
</reference>
<evidence type="ECO:0000313" key="10">
    <source>
        <dbReference type="EMBL" id="MBP0459056.1"/>
    </source>
</evidence>
<dbReference type="PROSITE" id="PS00107">
    <property type="entry name" value="PROTEIN_KINASE_ATP"/>
    <property type="match status" value="1"/>
</dbReference>
<evidence type="ECO:0000256" key="4">
    <source>
        <dbReference type="ARBA" id="ARBA00022741"/>
    </source>
</evidence>
<accession>A0A940MEV9</accession>
<feature type="compositionally biased region" description="Gly residues" evidence="8">
    <location>
        <begin position="382"/>
        <end position="400"/>
    </location>
</feature>
<dbReference type="Gene3D" id="3.30.200.20">
    <property type="entry name" value="Phosphorylase Kinase, domain 1"/>
    <property type="match status" value="1"/>
</dbReference>
<evidence type="ECO:0000313" key="11">
    <source>
        <dbReference type="Proteomes" id="UP000670475"/>
    </source>
</evidence>
<dbReference type="AlphaFoldDB" id="A0A940MEV9"/>
<evidence type="ECO:0000256" key="7">
    <source>
        <dbReference type="PROSITE-ProRule" id="PRU10141"/>
    </source>
</evidence>
<keyword evidence="2" id="KW-0723">Serine/threonine-protein kinase</keyword>
<evidence type="ECO:0000256" key="2">
    <source>
        <dbReference type="ARBA" id="ARBA00022527"/>
    </source>
</evidence>
<evidence type="ECO:0000256" key="1">
    <source>
        <dbReference type="ARBA" id="ARBA00012513"/>
    </source>
</evidence>
<dbReference type="CDD" id="cd14014">
    <property type="entry name" value="STKc_PknB_like"/>
    <property type="match status" value="1"/>
</dbReference>
<dbReference type="InterPro" id="IPR008271">
    <property type="entry name" value="Ser/Thr_kinase_AS"/>
</dbReference>
<dbReference type="Pfam" id="PF00069">
    <property type="entry name" value="Pkinase"/>
    <property type="match status" value="1"/>
</dbReference>
<protein>
    <recommendedName>
        <fullName evidence="1">non-specific serine/threonine protein kinase</fullName>
        <ecNumber evidence="1">2.7.11.1</ecNumber>
    </recommendedName>
</protein>
<feature type="compositionally biased region" description="Low complexity" evidence="8">
    <location>
        <begin position="372"/>
        <end position="381"/>
    </location>
</feature>
<dbReference type="InterPro" id="IPR017441">
    <property type="entry name" value="Protein_kinase_ATP_BS"/>
</dbReference>
<dbReference type="PANTHER" id="PTHR43289:SF6">
    <property type="entry name" value="SERINE_THREONINE-PROTEIN KINASE NEKL-3"/>
    <property type="match status" value="1"/>
</dbReference>
<sequence length="667" mass="68167">MDDSQSTGAGMLLAGRYRLGETIGRGGMGRVWRAVDETLHRTVAVKELTAGLYAAEADRQVLHRRTQTEARAAARITHPNVVTVHDVLEYDGRPWIVMQYVDGRSLSDAVKDSGTLDAREAARIGGAVLSALRAAHAAGVLHRDVKPANVMLARDGQILLADFGIAAVEGDASITRTGELIGSVEYLAPERVQGGAPGPASDLWSLGATLYAAVEGSSPYHRDSALSTLQAVMEEEAPRPRSAGALAPVIVAMLDRDPAGRPDAAACAKLLRDVAEGRTETVAYPAESRSAPVTSFVTRPQPAAAAHQGMAPHQGVAPHQGMAAQQGVTAHQGMAAYQGMAPHQGAPAPYGTYAPEPAAVHGGSATHQVAHARQGSGAPAQGAGGGPAGPRGGAAGARGGGSRRRSIALAVVAALVIGGGIGFAVTQYGGGGGQAQAKGQDGASARPGGGGATDAAGDSGGSDGSGGSNSSADSAKSSPDTGGDGQSGGSADGDGQSGASGGGTGTGGGNVPAGWRRVTAPEGFSLWLPKGWTRVQGVNTIDYSPDGDLHFVRISVDTQPDFPTPLDHLKNLEGSGGHVGHLTDYQRLELNTDTYRDQKLAARWKFTWTQQVSQGVPGPRTAADLMYVDDDTGTEYAIYMSTPTLHWSDAKFATVLRGWQPPANPGG</sequence>
<proteinExistence type="predicted"/>
<evidence type="ECO:0000256" key="3">
    <source>
        <dbReference type="ARBA" id="ARBA00022679"/>
    </source>
</evidence>
<dbReference type="SUPFAM" id="SSF56112">
    <property type="entry name" value="Protein kinase-like (PK-like)"/>
    <property type="match status" value="1"/>
</dbReference>
<feature type="region of interest" description="Disordered" evidence="8">
    <location>
        <begin position="430"/>
        <end position="516"/>
    </location>
</feature>
<evidence type="ECO:0000256" key="5">
    <source>
        <dbReference type="ARBA" id="ARBA00022777"/>
    </source>
</evidence>
<dbReference type="PROSITE" id="PS00108">
    <property type="entry name" value="PROTEIN_KINASE_ST"/>
    <property type="match status" value="1"/>
</dbReference>
<organism evidence="10 11">
    <name type="scientific">Streptomyces montanisoli</name>
    <dbReference type="NCBI Taxonomy" id="2798581"/>
    <lineage>
        <taxon>Bacteria</taxon>
        <taxon>Bacillati</taxon>
        <taxon>Actinomycetota</taxon>
        <taxon>Actinomycetes</taxon>
        <taxon>Kitasatosporales</taxon>
        <taxon>Streptomycetaceae</taxon>
        <taxon>Streptomyces</taxon>
    </lineage>
</organism>
<dbReference type="PROSITE" id="PS50011">
    <property type="entry name" value="PROTEIN_KINASE_DOM"/>
    <property type="match status" value="1"/>
</dbReference>
<dbReference type="InterPro" id="IPR011009">
    <property type="entry name" value="Kinase-like_dom_sf"/>
</dbReference>
<dbReference type="Gene3D" id="1.10.510.10">
    <property type="entry name" value="Transferase(Phosphotransferase) domain 1"/>
    <property type="match status" value="1"/>
</dbReference>
<name>A0A940MEV9_9ACTN</name>
<feature type="compositionally biased region" description="Low complexity" evidence="8">
    <location>
        <begin position="435"/>
        <end position="445"/>
    </location>
</feature>
<dbReference type="SMART" id="SM00220">
    <property type="entry name" value="S_TKc"/>
    <property type="match status" value="1"/>
</dbReference>
<feature type="compositionally biased region" description="Gly residues" evidence="8">
    <location>
        <begin position="447"/>
        <end position="467"/>
    </location>
</feature>
<keyword evidence="5 10" id="KW-0418">Kinase</keyword>
<dbReference type="PANTHER" id="PTHR43289">
    <property type="entry name" value="MITOGEN-ACTIVATED PROTEIN KINASE KINASE KINASE 20-RELATED"/>
    <property type="match status" value="1"/>
</dbReference>
<feature type="compositionally biased region" description="Low complexity" evidence="8">
    <location>
        <begin position="468"/>
        <end position="481"/>
    </location>
</feature>
<dbReference type="GO" id="GO:0004674">
    <property type="term" value="F:protein serine/threonine kinase activity"/>
    <property type="evidence" value="ECO:0007669"/>
    <property type="project" value="UniProtKB-KW"/>
</dbReference>
<feature type="region of interest" description="Disordered" evidence="8">
    <location>
        <begin position="358"/>
        <end position="401"/>
    </location>
</feature>
<evidence type="ECO:0000256" key="6">
    <source>
        <dbReference type="ARBA" id="ARBA00022840"/>
    </source>
</evidence>
<keyword evidence="6 7" id="KW-0067">ATP-binding</keyword>
<feature type="compositionally biased region" description="Gly residues" evidence="8">
    <location>
        <begin position="482"/>
        <end position="511"/>
    </location>
</feature>
<dbReference type="RefSeq" id="WP_209340800.1">
    <property type="nucleotide sequence ID" value="NZ_JAGIQL010000060.1"/>
</dbReference>